<feature type="domain" description="Calcineurin-like phosphoesterase" evidence="1">
    <location>
        <begin position="1"/>
        <end position="199"/>
    </location>
</feature>
<dbReference type="InterPro" id="IPR029052">
    <property type="entry name" value="Metallo-depent_PP-like"/>
</dbReference>
<dbReference type="GO" id="GO:0016791">
    <property type="term" value="F:phosphatase activity"/>
    <property type="evidence" value="ECO:0007669"/>
    <property type="project" value="TreeGrafter"/>
</dbReference>
<dbReference type="InterPro" id="IPR024654">
    <property type="entry name" value="Calcineurin-like_PHP_lpxH"/>
</dbReference>
<dbReference type="PANTHER" id="PTHR42850">
    <property type="entry name" value="METALLOPHOSPHOESTERASE"/>
    <property type="match status" value="1"/>
</dbReference>
<comment type="caution">
    <text evidence="2">The sequence shown here is derived from an EMBL/GenBank/DDBJ whole genome shotgun (WGS) entry which is preliminary data.</text>
</comment>
<dbReference type="PANTHER" id="PTHR42850:SF2">
    <property type="entry name" value="BLL5683 PROTEIN"/>
    <property type="match status" value="1"/>
</dbReference>
<dbReference type="AlphaFoldDB" id="A0A5J4L2Y2"/>
<proteinExistence type="predicted"/>
<dbReference type="Gene3D" id="3.60.21.10">
    <property type="match status" value="1"/>
</dbReference>
<name>A0A5J4L2Y2_9ZZZZ</name>
<gene>
    <name evidence="2" type="ORF">A45J_0870</name>
</gene>
<reference evidence="2" key="1">
    <citation type="submission" date="2019-10" db="EMBL/GenBank/DDBJ databases">
        <title>Metagenomic sequencing of thiosulfate-disproportionating enrichment culture.</title>
        <authorList>
            <person name="Umezawa K."/>
            <person name="Kojima H."/>
            <person name="Fukui M."/>
        </authorList>
    </citation>
    <scope>NUCLEOTIDE SEQUENCE</scope>
    <source>
        <strain evidence="2">45J</strain>
    </source>
</reference>
<dbReference type="PIRSF" id="PIRSF000883">
    <property type="entry name" value="Pesterase_MJ0912"/>
    <property type="match status" value="1"/>
</dbReference>
<evidence type="ECO:0000313" key="2">
    <source>
        <dbReference type="EMBL" id="GER93137.1"/>
    </source>
</evidence>
<sequence>MKIAILGDIHGNIEALRTAYDAAVSNNVEKIYHLGDLGGYAPFVNEVVDFLIEHQIEGVQGNYDDAVANGKEHCGCKYEDPVQAEMATMSFEWTKGHATQKSKDYMKCLPFDIEFSVHDKKVKIFHATPLKNNLYWHNDRDEDFFLHMARKADADIMIYGHTHIPYRKNIGNKVFINAGSVGKPKDGDVRTCVCIVDINPDNVKSEFLRIPYDIEKVASAIIESGIPSYFAERLRQGK</sequence>
<dbReference type="NCBIfam" id="TIGR00040">
    <property type="entry name" value="yfcE"/>
    <property type="match status" value="1"/>
</dbReference>
<dbReference type="Pfam" id="PF12850">
    <property type="entry name" value="Metallophos_2"/>
    <property type="match status" value="1"/>
</dbReference>
<dbReference type="InterPro" id="IPR000979">
    <property type="entry name" value="Phosphodiesterase_MJ0936/Vps29"/>
</dbReference>
<dbReference type="EMBL" id="BLAB01000001">
    <property type="protein sequence ID" value="GER93137.1"/>
    <property type="molecule type" value="Genomic_DNA"/>
</dbReference>
<dbReference type="SUPFAM" id="SSF56300">
    <property type="entry name" value="Metallo-dependent phosphatases"/>
    <property type="match status" value="1"/>
</dbReference>
<dbReference type="InterPro" id="IPR050126">
    <property type="entry name" value="Ap4A_hydrolase"/>
</dbReference>
<organism evidence="2">
    <name type="scientific">hot springs metagenome</name>
    <dbReference type="NCBI Taxonomy" id="433727"/>
    <lineage>
        <taxon>unclassified sequences</taxon>
        <taxon>metagenomes</taxon>
        <taxon>ecological metagenomes</taxon>
    </lineage>
</organism>
<evidence type="ECO:0000259" key="1">
    <source>
        <dbReference type="Pfam" id="PF12850"/>
    </source>
</evidence>
<dbReference type="InterPro" id="IPR011152">
    <property type="entry name" value="Pesterase_MJ0912"/>
</dbReference>
<accession>A0A5J4L2Y2</accession>
<protein>
    <submittedName>
        <fullName evidence="2">Phosphodiesterase</fullName>
    </submittedName>
</protein>
<dbReference type="GO" id="GO:0005737">
    <property type="term" value="C:cytoplasm"/>
    <property type="evidence" value="ECO:0007669"/>
    <property type="project" value="TreeGrafter"/>
</dbReference>